<keyword evidence="2" id="KW-0238">DNA-binding</keyword>
<dbReference type="PANTHER" id="PTHR46621:SF1">
    <property type="entry name" value="SNRNA-ACTIVATING PROTEIN COMPLEX SUBUNIT 4"/>
    <property type="match status" value="1"/>
</dbReference>
<dbReference type="InterPro" id="IPR009057">
    <property type="entry name" value="Homeodomain-like_sf"/>
</dbReference>
<dbReference type="CDD" id="cd00167">
    <property type="entry name" value="SANT"/>
    <property type="match status" value="3"/>
</dbReference>
<sequence>MASATKQLKPGVWTDEEDALLALWQGQVGNRWSEVAKNIPGKTGQQCAQRWRHRVNPDISREKWSYEEDSRLAGLVERHGNSWAEIARRLPGRTDQQCMGRWRRHLDPSIRREGWGAEEDEQLRELFAEYGSSWSCISKSMSGRTAQQCRARWCQLSNAERPSRSSASRSTSTSTATGAQTLELEGIVNPRRQSTANTYGGSHQAAALAAAGAAPNPLAFFAVASAEGAPLAAAAATVAGSDGAGQWAAPRGAAASRRLSTVPERVGARELGWNSGASSSGMEEEEDEDDKEGEASPEFTIRKTTARTASRTASRTAAVTAAPGPPLLPKQQLQQQQHHHLQPPAVSAAAPEVQVPTPTPSAAVPAAAPAVVLPEALLPLKLELPAAGYTALDEDEDSPALTHNHATAAQGTAPDLMSPMRCHLPPAPPLFTPSSSGRKRPAAMRMASFSLPPLVIPDTAAAAAARTGTPVRMTPGSGPMSLEQRSPNVLTLLQSPQPLLDDLFRSPGFGSLVTPPWAKSGTSNGSAGSARAAAAALTAAAIAAAAASAAAGAEDEDRRQSVARRLDAAAPFGETAAVPTDGGLGQLAGGANATGGAGAAGLSSLASFDFGLVMGSPLKKTKLCSPPGSSLTMATAPWTMGAAASGLRLQQQQQHSDSGGGTSLAMAVQQHLLLASTAKAGPGPAAAASALPSYRESGLAARQLTLTGGKPPAPAAVAVAASPARQQLTSSSVRMRLHALLDSA</sequence>
<dbReference type="GO" id="GO:0042795">
    <property type="term" value="P:snRNA transcription by RNA polymerase II"/>
    <property type="evidence" value="ECO:0007669"/>
    <property type="project" value="TreeGrafter"/>
</dbReference>
<evidence type="ECO:0000256" key="1">
    <source>
        <dbReference type="ARBA" id="ARBA00023015"/>
    </source>
</evidence>
<feature type="compositionally biased region" description="Low complexity" evidence="5">
    <location>
        <begin position="164"/>
        <end position="177"/>
    </location>
</feature>
<dbReference type="PROSITE" id="PS50090">
    <property type="entry name" value="MYB_LIKE"/>
    <property type="match status" value="3"/>
</dbReference>
<evidence type="ECO:0000256" key="3">
    <source>
        <dbReference type="ARBA" id="ARBA00023163"/>
    </source>
</evidence>
<dbReference type="Proteomes" id="UP001055712">
    <property type="component" value="Unassembled WGS sequence"/>
</dbReference>
<feature type="domain" description="Myb-like" evidence="6">
    <location>
        <begin position="107"/>
        <end position="157"/>
    </location>
</feature>
<dbReference type="InterPro" id="IPR017930">
    <property type="entry name" value="Myb_dom"/>
</dbReference>
<dbReference type="SMART" id="SM00717">
    <property type="entry name" value="SANT"/>
    <property type="match status" value="3"/>
</dbReference>
<feature type="domain" description="Myb-like" evidence="6">
    <location>
        <begin position="5"/>
        <end position="55"/>
    </location>
</feature>
<evidence type="ECO:0000256" key="2">
    <source>
        <dbReference type="ARBA" id="ARBA00023125"/>
    </source>
</evidence>
<evidence type="ECO:0000313" key="8">
    <source>
        <dbReference type="EMBL" id="KAI3424394.1"/>
    </source>
</evidence>
<feature type="compositionally biased region" description="Low complexity" evidence="5">
    <location>
        <begin position="302"/>
        <end position="322"/>
    </location>
</feature>
<feature type="compositionally biased region" description="Acidic residues" evidence="5">
    <location>
        <begin position="282"/>
        <end position="292"/>
    </location>
</feature>
<dbReference type="OrthoDB" id="544267at2759"/>
<evidence type="ECO:0000256" key="4">
    <source>
        <dbReference type="ARBA" id="ARBA00023242"/>
    </source>
</evidence>
<gene>
    <name evidence="8" type="ORF">D9Q98_009947</name>
</gene>
<dbReference type="AlphaFoldDB" id="A0A9D4TFU4"/>
<feature type="region of interest" description="Disordered" evidence="5">
    <location>
        <begin position="160"/>
        <end position="199"/>
    </location>
</feature>
<dbReference type="PANTHER" id="PTHR46621">
    <property type="entry name" value="SNRNA-ACTIVATING PROTEIN COMPLEX SUBUNIT 4"/>
    <property type="match status" value="1"/>
</dbReference>
<evidence type="ECO:0000256" key="5">
    <source>
        <dbReference type="SAM" id="MobiDB-lite"/>
    </source>
</evidence>
<keyword evidence="9" id="KW-1185">Reference proteome</keyword>
<feature type="domain" description="HTH myb-type" evidence="7">
    <location>
        <begin position="56"/>
        <end position="110"/>
    </location>
</feature>
<dbReference type="GO" id="GO:0000978">
    <property type="term" value="F:RNA polymerase II cis-regulatory region sequence-specific DNA binding"/>
    <property type="evidence" value="ECO:0007669"/>
    <property type="project" value="TreeGrafter"/>
</dbReference>
<dbReference type="Pfam" id="PF00249">
    <property type="entry name" value="Myb_DNA-binding"/>
    <property type="match status" value="1"/>
</dbReference>
<dbReference type="InterPro" id="IPR001005">
    <property type="entry name" value="SANT/Myb"/>
</dbReference>
<comment type="caution">
    <text evidence="8">The sequence shown here is derived from an EMBL/GenBank/DDBJ whole genome shotgun (WGS) entry which is preliminary data.</text>
</comment>
<dbReference type="SUPFAM" id="SSF46689">
    <property type="entry name" value="Homeodomain-like"/>
    <property type="match status" value="2"/>
</dbReference>
<dbReference type="PROSITE" id="PS51294">
    <property type="entry name" value="HTH_MYB"/>
    <property type="match status" value="3"/>
</dbReference>
<organism evidence="8 9">
    <name type="scientific">Chlorella vulgaris</name>
    <name type="common">Green alga</name>
    <dbReference type="NCBI Taxonomy" id="3077"/>
    <lineage>
        <taxon>Eukaryota</taxon>
        <taxon>Viridiplantae</taxon>
        <taxon>Chlorophyta</taxon>
        <taxon>core chlorophytes</taxon>
        <taxon>Trebouxiophyceae</taxon>
        <taxon>Chlorellales</taxon>
        <taxon>Chlorellaceae</taxon>
        <taxon>Chlorella clade</taxon>
        <taxon>Chlorella</taxon>
    </lineage>
</organism>
<feature type="domain" description="HTH myb-type" evidence="7">
    <location>
        <begin position="111"/>
        <end position="161"/>
    </location>
</feature>
<dbReference type="GO" id="GO:0019185">
    <property type="term" value="C:snRNA-activating protein complex"/>
    <property type="evidence" value="ECO:0007669"/>
    <property type="project" value="TreeGrafter"/>
</dbReference>
<evidence type="ECO:0000259" key="7">
    <source>
        <dbReference type="PROSITE" id="PS51294"/>
    </source>
</evidence>
<reference evidence="8" key="1">
    <citation type="journal article" date="2019" name="Plant J.">
        <title>Chlorella vulgaris genome assembly and annotation reveals the molecular basis for metabolic acclimation to high light conditions.</title>
        <authorList>
            <person name="Cecchin M."/>
            <person name="Marcolungo L."/>
            <person name="Rossato M."/>
            <person name="Girolomoni L."/>
            <person name="Cosentino E."/>
            <person name="Cuine S."/>
            <person name="Li-Beisson Y."/>
            <person name="Delledonne M."/>
            <person name="Ballottari M."/>
        </authorList>
    </citation>
    <scope>NUCLEOTIDE SEQUENCE</scope>
    <source>
        <strain evidence="8">211/11P</strain>
    </source>
</reference>
<keyword evidence="4" id="KW-0539">Nucleus</keyword>
<protein>
    <submittedName>
        <fullName evidence="8">Uncharacterized protein</fullName>
    </submittedName>
</protein>
<dbReference type="EMBL" id="SIDB01000013">
    <property type="protein sequence ID" value="KAI3424394.1"/>
    <property type="molecule type" value="Genomic_DNA"/>
</dbReference>
<dbReference type="GO" id="GO:0001006">
    <property type="term" value="F:RNA polymerase III type 3 promoter sequence-specific DNA binding"/>
    <property type="evidence" value="ECO:0007669"/>
    <property type="project" value="TreeGrafter"/>
</dbReference>
<dbReference type="InterPro" id="IPR051575">
    <property type="entry name" value="Myb-like_DNA-bd"/>
</dbReference>
<reference evidence="8" key="2">
    <citation type="submission" date="2020-11" db="EMBL/GenBank/DDBJ databases">
        <authorList>
            <person name="Cecchin M."/>
            <person name="Marcolungo L."/>
            <person name="Rossato M."/>
            <person name="Girolomoni L."/>
            <person name="Cosentino E."/>
            <person name="Cuine S."/>
            <person name="Li-Beisson Y."/>
            <person name="Delledonne M."/>
            <person name="Ballottari M."/>
        </authorList>
    </citation>
    <scope>NUCLEOTIDE SEQUENCE</scope>
    <source>
        <strain evidence="8">211/11P</strain>
        <tissue evidence="8">Whole cell</tissue>
    </source>
</reference>
<feature type="domain" description="HTH myb-type" evidence="7">
    <location>
        <begin position="5"/>
        <end position="52"/>
    </location>
</feature>
<accession>A0A9D4TFU4</accession>
<feature type="domain" description="Myb-like" evidence="6">
    <location>
        <begin position="56"/>
        <end position="106"/>
    </location>
</feature>
<dbReference type="GO" id="GO:0042796">
    <property type="term" value="P:snRNA transcription by RNA polymerase III"/>
    <property type="evidence" value="ECO:0007669"/>
    <property type="project" value="TreeGrafter"/>
</dbReference>
<keyword evidence="3" id="KW-0804">Transcription</keyword>
<evidence type="ECO:0000313" key="9">
    <source>
        <dbReference type="Proteomes" id="UP001055712"/>
    </source>
</evidence>
<feature type="region of interest" description="Disordered" evidence="5">
    <location>
        <begin position="266"/>
        <end position="360"/>
    </location>
</feature>
<keyword evidence="1" id="KW-0805">Transcription regulation</keyword>
<dbReference type="Gene3D" id="1.10.10.60">
    <property type="entry name" value="Homeodomain-like"/>
    <property type="match status" value="3"/>
</dbReference>
<evidence type="ECO:0000259" key="6">
    <source>
        <dbReference type="PROSITE" id="PS50090"/>
    </source>
</evidence>
<proteinExistence type="predicted"/>
<name>A0A9D4TFU4_CHLVU</name>
<dbReference type="Pfam" id="PF13921">
    <property type="entry name" value="Myb_DNA-bind_6"/>
    <property type="match status" value="1"/>
</dbReference>